<gene>
    <name evidence="10" type="ORF">AArc1_5006</name>
</gene>
<comment type="catalytic activity">
    <reaction evidence="1">
        <text>ATP + protein L-histidine = ADP + protein N-phospho-L-histidine.</text>
        <dbReference type="EC" id="2.7.13.3"/>
    </reaction>
</comment>
<dbReference type="Pfam" id="PF02518">
    <property type="entry name" value="HATPase_c"/>
    <property type="match status" value="1"/>
</dbReference>
<keyword evidence="10" id="KW-0614">Plasmid</keyword>
<dbReference type="CDD" id="cd00156">
    <property type="entry name" value="REC"/>
    <property type="match status" value="1"/>
</dbReference>
<dbReference type="KEGG" id="nan:AArc1_5006"/>
<dbReference type="PROSITE" id="PS50109">
    <property type="entry name" value="HIS_KIN"/>
    <property type="match status" value="1"/>
</dbReference>
<evidence type="ECO:0000259" key="8">
    <source>
        <dbReference type="PROSITE" id="PS50109"/>
    </source>
</evidence>
<proteinExistence type="predicted"/>
<dbReference type="CDD" id="cd00075">
    <property type="entry name" value="HATPase"/>
    <property type="match status" value="1"/>
</dbReference>
<organism evidence="10 11">
    <name type="scientific">Natrarchaeobaculum sulfurireducens</name>
    <dbReference type="NCBI Taxonomy" id="2044521"/>
    <lineage>
        <taxon>Archaea</taxon>
        <taxon>Methanobacteriati</taxon>
        <taxon>Methanobacteriota</taxon>
        <taxon>Stenosarchaea group</taxon>
        <taxon>Halobacteria</taxon>
        <taxon>Halobacteriales</taxon>
        <taxon>Natrialbaceae</taxon>
        <taxon>Natrarchaeobaculum</taxon>
    </lineage>
</organism>
<dbReference type="PANTHER" id="PTHR44936:SF10">
    <property type="entry name" value="SENSOR PROTEIN RSTB"/>
    <property type="match status" value="1"/>
</dbReference>
<feature type="domain" description="Histidine kinase" evidence="8">
    <location>
        <begin position="151"/>
        <end position="360"/>
    </location>
</feature>
<dbReference type="InterPro" id="IPR003594">
    <property type="entry name" value="HATPase_dom"/>
</dbReference>
<dbReference type="SMART" id="SM00448">
    <property type="entry name" value="REC"/>
    <property type="match status" value="1"/>
</dbReference>
<dbReference type="PROSITE" id="PS50110">
    <property type="entry name" value="RESPONSE_REGULATORY"/>
    <property type="match status" value="1"/>
</dbReference>
<evidence type="ECO:0000256" key="2">
    <source>
        <dbReference type="ARBA" id="ARBA00012438"/>
    </source>
</evidence>
<dbReference type="InterPro" id="IPR036890">
    <property type="entry name" value="HATPase_C_sf"/>
</dbReference>
<dbReference type="Pfam" id="PF00072">
    <property type="entry name" value="Response_reg"/>
    <property type="match status" value="1"/>
</dbReference>
<sequence length="364" mass="40215">MLLVEDQHDQARFVERLLHEQQSAVDGQAARSPIEVTKMDHVDSLGAALESLEERTPDVILLDLMLPDTRGIATVERVSKYAPDVPIVVLTGQDETDVGVDAVQHGAQEYLSKGDLTGETLLRTVRYAIERSRYQRKLIDRNHRLAALNQIVRQDIRNDLSMIIGLGDQLRHGVDPNNEDAVEMLLDAAQHAVDLTDTAATVIDVISADDVEREPCDLYVVLETEVSRLRRERDVDVTLERRDTGDGPVIVSASPMLGSVFKHLLANAVDHSDRSTPAVTVIVETTPEEVTVEIKDDGIGIPDAQKQVLTDPNARFDDRSGMGVGLYLVTTLLESFDGRLEIDDNHPRGARVIVSLDHGSHPRD</sequence>
<dbReference type="SUPFAM" id="SSF55874">
    <property type="entry name" value="ATPase domain of HSP90 chaperone/DNA topoisomerase II/histidine kinase"/>
    <property type="match status" value="1"/>
</dbReference>
<dbReference type="InterPro" id="IPR011006">
    <property type="entry name" value="CheY-like_superfamily"/>
</dbReference>
<dbReference type="InterPro" id="IPR050980">
    <property type="entry name" value="2C_sensor_his_kinase"/>
</dbReference>
<protein>
    <recommendedName>
        <fullName evidence="2">histidine kinase</fullName>
        <ecNumber evidence="2">2.7.13.3</ecNumber>
    </recommendedName>
</protein>
<accession>A0A346P9L2</accession>
<keyword evidence="5 10" id="KW-0418">Kinase</keyword>
<evidence type="ECO:0000256" key="6">
    <source>
        <dbReference type="ARBA" id="ARBA00022840"/>
    </source>
</evidence>
<dbReference type="PRINTS" id="PR00344">
    <property type="entry name" value="BCTRLSENSOR"/>
</dbReference>
<dbReference type="AlphaFoldDB" id="A0A346P9L2"/>
<dbReference type="EMBL" id="CP024046">
    <property type="protein sequence ID" value="AXR76207.1"/>
    <property type="molecule type" value="Genomic_DNA"/>
</dbReference>
<dbReference type="Proteomes" id="UP000258707">
    <property type="component" value="Plasmid pAArc1-02"/>
</dbReference>
<evidence type="ECO:0000256" key="7">
    <source>
        <dbReference type="PROSITE-ProRule" id="PRU00169"/>
    </source>
</evidence>
<reference evidence="10 11" key="1">
    <citation type="submission" date="2017-10" db="EMBL/GenBank/DDBJ databases">
        <title>Phenotypic and genomic properties of facultatively anaerobic sulfur-reducing natronoarchaea from hypersaline soda lakes.</title>
        <authorList>
            <person name="Sorokin D.Y."/>
            <person name="Kublanov I.V."/>
            <person name="Roman P."/>
            <person name="Sinninghe Damste J.S."/>
            <person name="Golyshin P.N."/>
            <person name="Rojo D."/>
            <person name="Ciordia S."/>
            <person name="Mena Md.C."/>
            <person name="Ferrer M."/>
            <person name="Messina E."/>
            <person name="Smedile F."/>
            <person name="La Spada G."/>
            <person name="La Cono V."/>
            <person name="Yakimov M.M."/>
        </authorList>
    </citation>
    <scope>NUCLEOTIDE SEQUENCE [LARGE SCALE GENOMIC DNA]</scope>
    <source>
        <strain evidence="10 11">AArc1</strain>
        <plasmid evidence="11">paarc1-02</plasmid>
    </source>
</reference>
<dbReference type="Gene3D" id="3.30.565.10">
    <property type="entry name" value="Histidine kinase-like ATPase, C-terminal domain"/>
    <property type="match status" value="1"/>
</dbReference>
<dbReference type="SMART" id="SM00387">
    <property type="entry name" value="HATPase_c"/>
    <property type="match status" value="1"/>
</dbReference>
<evidence type="ECO:0000313" key="11">
    <source>
        <dbReference type="Proteomes" id="UP000258707"/>
    </source>
</evidence>
<dbReference type="GO" id="GO:0005524">
    <property type="term" value="F:ATP binding"/>
    <property type="evidence" value="ECO:0007669"/>
    <property type="project" value="UniProtKB-KW"/>
</dbReference>
<dbReference type="Gene3D" id="3.40.50.2300">
    <property type="match status" value="1"/>
</dbReference>
<dbReference type="InterPro" id="IPR004358">
    <property type="entry name" value="Sig_transdc_His_kin-like_C"/>
</dbReference>
<geneLocation type="plasmid" evidence="11">
    <name>paarc1-02</name>
</geneLocation>
<evidence type="ECO:0000256" key="1">
    <source>
        <dbReference type="ARBA" id="ARBA00000085"/>
    </source>
</evidence>
<dbReference type="EC" id="2.7.13.3" evidence="2"/>
<keyword evidence="7" id="KW-0597">Phosphoprotein</keyword>
<name>A0A346P9L2_9EURY</name>
<evidence type="ECO:0000313" key="10">
    <source>
        <dbReference type="EMBL" id="AXR76207.1"/>
    </source>
</evidence>
<dbReference type="GO" id="GO:0000160">
    <property type="term" value="P:phosphorelay signal transduction system"/>
    <property type="evidence" value="ECO:0007669"/>
    <property type="project" value="InterPro"/>
</dbReference>
<dbReference type="InterPro" id="IPR001789">
    <property type="entry name" value="Sig_transdc_resp-reg_receiver"/>
</dbReference>
<evidence type="ECO:0000256" key="3">
    <source>
        <dbReference type="ARBA" id="ARBA00022679"/>
    </source>
</evidence>
<evidence type="ECO:0000256" key="4">
    <source>
        <dbReference type="ARBA" id="ARBA00022741"/>
    </source>
</evidence>
<feature type="modified residue" description="4-aspartylphosphate" evidence="7">
    <location>
        <position position="63"/>
    </location>
</feature>
<keyword evidence="3" id="KW-0808">Transferase</keyword>
<dbReference type="InterPro" id="IPR005467">
    <property type="entry name" value="His_kinase_dom"/>
</dbReference>
<feature type="domain" description="Response regulatory" evidence="9">
    <location>
        <begin position="1"/>
        <end position="128"/>
    </location>
</feature>
<dbReference type="PANTHER" id="PTHR44936">
    <property type="entry name" value="SENSOR PROTEIN CREC"/>
    <property type="match status" value="1"/>
</dbReference>
<keyword evidence="4" id="KW-0547">Nucleotide-binding</keyword>
<evidence type="ECO:0000259" key="9">
    <source>
        <dbReference type="PROSITE" id="PS50110"/>
    </source>
</evidence>
<evidence type="ECO:0000256" key="5">
    <source>
        <dbReference type="ARBA" id="ARBA00022777"/>
    </source>
</evidence>
<dbReference type="GO" id="GO:0004673">
    <property type="term" value="F:protein histidine kinase activity"/>
    <property type="evidence" value="ECO:0007669"/>
    <property type="project" value="UniProtKB-EC"/>
</dbReference>
<keyword evidence="6" id="KW-0067">ATP-binding</keyword>
<dbReference type="SUPFAM" id="SSF52172">
    <property type="entry name" value="CheY-like"/>
    <property type="match status" value="1"/>
</dbReference>